<dbReference type="Proteomes" id="UP000198500">
    <property type="component" value="Unassembled WGS sequence"/>
</dbReference>
<evidence type="ECO:0000313" key="1">
    <source>
        <dbReference type="EMBL" id="SDW15028.1"/>
    </source>
</evidence>
<sequence>MQPIHTLHDFFMRSGASLHLYHLGRRLASCPTQVLADFEANQTPWPYPWQGEARMACVFRLGERQDPIIWFLALPVDEQGMLQPGPRDAFIHRLLETLGRSMEGASSDVDNLMSDNPLAFTPSLPMQAMLHARATLELDQPASQHHELAEAYLTGELSDQPWQALGLQGLADVITRMDDSESQALAGRLHMLPVEVLRPLGDCLAHIPIERALAQALRTRGDKAAQEGDIETFCACVRAIAQGPTDITGQWYDALLQDPAACGPDLFAAMAARGWEQLEDGDRLPLFLTRLAEHPKADFSALAKDLAMIPRLRLPVLMCLRHADPDSPIGKRLAQLHRPA</sequence>
<dbReference type="STRING" id="574349.SAMN05443545_101240"/>
<accession>A0A1H2R733</accession>
<name>A0A1H2R733_9GAMM</name>
<evidence type="ECO:0000313" key="2">
    <source>
        <dbReference type="Proteomes" id="UP000198500"/>
    </source>
</evidence>
<dbReference type="InterPro" id="IPR021936">
    <property type="entry name" value="DUF3549"/>
</dbReference>
<dbReference type="EMBL" id="FNNI01000001">
    <property type="protein sequence ID" value="SDW15028.1"/>
    <property type="molecule type" value="Genomic_DNA"/>
</dbReference>
<evidence type="ECO:0008006" key="3">
    <source>
        <dbReference type="Google" id="ProtNLM"/>
    </source>
</evidence>
<organism evidence="1 2">
    <name type="scientific">Aidingimonas halophila</name>
    <dbReference type="NCBI Taxonomy" id="574349"/>
    <lineage>
        <taxon>Bacteria</taxon>
        <taxon>Pseudomonadati</taxon>
        <taxon>Pseudomonadota</taxon>
        <taxon>Gammaproteobacteria</taxon>
        <taxon>Oceanospirillales</taxon>
        <taxon>Halomonadaceae</taxon>
        <taxon>Aidingimonas</taxon>
    </lineage>
</organism>
<dbReference type="Pfam" id="PF12069">
    <property type="entry name" value="DUF3549"/>
    <property type="match status" value="1"/>
</dbReference>
<dbReference type="AlphaFoldDB" id="A0A1H2R733"/>
<dbReference type="RefSeq" id="WP_092567663.1">
    <property type="nucleotide sequence ID" value="NZ_BMXH01000001.1"/>
</dbReference>
<protein>
    <recommendedName>
        <fullName evidence="3">DUF3549 domain-containing protein</fullName>
    </recommendedName>
</protein>
<keyword evidence="2" id="KW-1185">Reference proteome</keyword>
<reference evidence="1 2" key="1">
    <citation type="submission" date="2016-10" db="EMBL/GenBank/DDBJ databases">
        <authorList>
            <person name="de Groot N.N."/>
        </authorList>
    </citation>
    <scope>NUCLEOTIDE SEQUENCE [LARGE SCALE GENOMIC DNA]</scope>
    <source>
        <strain evidence="1 2">DSM 19219</strain>
    </source>
</reference>
<gene>
    <name evidence="1" type="ORF">SAMN05443545_101240</name>
</gene>
<dbReference type="OrthoDB" id="5597089at2"/>
<proteinExistence type="predicted"/>